<dbReference type="Proteomes" id="UP001302329">
    <property type="component" value="Unassembled WGS sequence"/>
</dbReference>
<dbReference type="Pfam" id="PF00149">
    <property type="entry name" value="Metallophos"/>
    <property type="match status" value="1"/>
</dbReference>
<reference evidence="2 3" key="1">
    <citation type="submission" date="2023-12" db="EMBL/GenBank/DDBJ databases">
        <title>Baltic Sea Cyanobacteria.</title>
        <authorList>
            <person name="Delbaje E."/>
            <person name="Fewer D.P."/>
            <person name="Shishido T.K."/>
        </authorList>
    </citation>
    <scope>NUCLEOTIDE SEQUENCE [LARGE SCALE GENOMIC DNA]</scope>
    <source>
        <strain evidence="2 3">UHCC 0281</strain>
    </source>
</reference>
<dbReference type="Gene3D" id="3.60.21.10">
    <property type="match status" value="1"/>
</dbReference>
<proteinExistence type="predicted"/>
<dbReference type="InterPro" id="IPR027629">
    <property type="entry name" value="DevT-like"/>
</dbReference>
<protein>
    <submittedName>
        <fullName evidence="2">TIGR04168 family protein</fullName>
    </submittedName>
</protein>
<evidence type="ECO:0000313" key="3">
    <source>
        <dbReference type="Proteomes" id="UP001302329"/>
    </source>
</evidence>
<dbReference type="RefSeq" id="WP_416233298.1">
    <property type="nucleotide sequence ID" value="NZ_JAYGHY010000007.1"/>
</dbReference>
<dbReference type="EMBL" id="JAYGHY010000007">
    <property type="protein sequence ID" value="MEA5441663.1"/>
    <property type="molecule type" value="Genomic_DNA"/>
</dbReference>
<dbReference type="InterPro" id="IPR029052">
    <property type="entry name" value="Metallo-depent_PP-like"/>
</dbReference>
<gene>
    <name evidence="2" type="ORF">VB739_03755</name>
</gene>
<organism evidence="2 3">
    <name type="scientific">Cyanobium gracile UHCC 0281</name>
    <dbReference type="NCBI Taxonomy" id="3110309"/>
    <lineage>
        <taxon>Bacteria</taxon>
        <taxon>Bacillati</taxon>
        <taxon>Cyanobacteriota</taxon>
        <taxon>Cyanophyceae</taxon>
        <taxon>Synechococcales</taxon>
        <taxon>Prochlorococcaceae</taxon>
        <taxon>Cyanobium</taxon>
    </lineage>
</organism>
<comment type="caution">
    <text evidence="2">The sequence shown here is derived from an EMBL/GenBank/DDBJ whole genome shotgun (WGS) entry which is preliminary data.</text>
</comment>
<feature type="domain" description="Calcineurin-like phosphoesterase" evidence="1">
    <location>
        <begin position="5"/>
        <end position="205"/>
    </location>
</feature>
<evidence type="ECO:0000313" key="2">
    <source>
        <dbReference type="EMBL" id="MEA5441663.1"/>
    </source>
</evidence>
<name>A0ABU5STB0_9CYAN</name>
<accession>A0ABU5STB0</accession>
<sequence length="292" mass="31888">MAELNIAIAGDLHDQWDRSDHDVLDRIRPDALLLVGDFSDGKSRIPELLATLELPLACVLGNHDAGKDGSGRTLRHQLELLGDRHCGWGLRELRPPGLAVVGARPGTAGGGYHLSKAVRAVYGPVGLQESAERISRAALSADPQLPLVLLAHSGPSGLGTQVDDLCARDWKAPACDWGDQDLALAVDQIRRRRPLPLVIFGHMHHALCHHQGERLSFRRDAQGTAFLNTASVPRHGVDQQGRALRHFSWVVFDDNGDLRHISHRWYGVDGALHYEQTLWRAALPAAGVLSPC</sequence>
<evidence type="ECO:0000259" key="1">
    <source>
        <dbReference type="Pfam" id="PF00149"/>
    </source>
</evidence>
<dbReference type="PANTHER" id="PTHR35769">
    <property type="entry name" value="CALCINEURIN-LIKE METALLO-PHOSPHOESTERASE SUPERFAMILY PROTEIN"/>
    <property type="match status" value="1"/>
</dbReference>
<dbReference type="SUPFAM" id="SSF56300">
    <property type="entry name" value="Metallo-dependent phosphatases"/>
    <property type="match status" value="1"/>
</dbReference>
<keyword evidence="3" id="KW-1185">Reference proteome</keyword>
<dbReference type="InterPro" id="IPR004843">
    <property type="entry name" value="Calcineurin-like_PHP"/>
</dbReference>
<dbReference type="NCBIfam" id="TIGR04168">
    <property type="entry name" value="TIGR04168 family protein"/>
    <property type="match status" value="1"/>
</dbReference>
<dbReference type="PANTHER" id="PTHR35769:SF2">
    <property type="entry name" value="CALCINEURIN-LIKE METALLO-PHOSPHOESTERASE SUPERFAMILY PROTEIN"/>
    <property type="match status" value="1"/>
</dbReference>